<evidence type="ECO:0000256" key="2">
    <source>
        <dbReference type="ARBA" id="ARBA00011063"/>
    </source>
</evidence>
<dbReference type="KEGG" id="arf:AR1Y2_0323"/>
<protein>
    <submittedName>
        <fullName evidence="7">Ribose 5-phosphate isomerase B</fullName>
        <ecNumber evidence="7">5.3.1.6</ecNumber>
    </submittedName>
</protein>
<keyword evidence="4 7" id="KW-0413">Isomerase</keyword>
<dbReference type="OrthoDB" id="1778624at2"/>
<keyword evidence="8" id="KW-1185">Reference proteome</keyword>
<evidence type="ECO:0000313" key="7">
    <source>
        <dbReference type="EMBL" id="QCP33777.1"/>
    </source>
</evidence>
<dbReference type="InterPro" id="IPR004785">
    <property type="entry name" value="RpiB"/>
</dbReference>
<sequence length="293" mass="32674">MKKIIFVSTNNTCRSFIAESVLRKYLKDAHRRDIQVVSKGLVVLFPEPVHTKAADLVRKSGIEIVDFKASQLTQEDVETSDLILTMNDKQKEKVLEDYHGYKEVATINEYANDEGAVIDPYGMDDEDYEHCFVQITQLIHKIWNHKLGGNEMIGIGSDHGGYALKQAVIKHLEEKGHAVKDYGCYSEESCDYPVYAKAVAEGILKDEVKQGILICGTGIGISITANKIKGIRAALCGDTFSARATREHNNANILALGARVTGEGLALDIVDTFLETKFSNDERHIRRINMIEE</sequence>
<dbReference type="GO" id="GO:0004751">
    <property type="term" value="F:ribose-5-phosphate isomerase activity"/>
    <property type="evidence" value="ECO:0007669"/>
    <property type="project" value="UniProtKB-EC"/>
</dbReference>
<evidence type="ECO:0000256" key="1">
    <source>
        <dbReference type="ARBA" id="ARBA00008754"/>
    </source>
</evidence>
<dbReference type="InterPro" id="IPR003500">
    <property type="entry name" value="RpiB_LacA_LacB"/>
</dbReference>
<dbReference type="PRINTS" id="PR00719">
    <property type="entry name" value="LMWPTPASE"/>
</dbReference>
<reference evidence="7 8" key="1">
    <citation type="submission" date="2019-05" db="EMBL/GenBank/DDBJ databases">
        <title>Complete genome sequencing of Anaerostipes rhamnosivorans.</title>
        <authorList>
            <person name="Bui T.P.N."/>
            <person name="de Vos W.M."/>
        </authorList>
    </citation>
    <scope>NUCLEOTIDE SEQUENCE [LARGE SCALE GENOMIC DNA]</scope>
    <source>
        <strain evidence="7 8">1y2</strain>
    </source>
</reference>
<evidence type="ECO:0000256" key="4">
    <source>
        <dbReference type="ARBA" id="ARBA00023235"/>
    </source>
</evidence>
<dbReference type="RefSeq" id="WP_137327406.1">
    <property type="nucleotide sequence ID" value="NZ_CP040058.1"/>
</dbReference>
<evidence type="ECO:0000313" key="8">
    <source>
        <dbReference type="Proteomes" id="UP000298653"/>
    </source>
</evidence>
<accession>A0A4P8IBD3</accession>
<organism evidence="7 8">
    <name type="scientific">Anaerostipes rhamnosivorans</name>
    <dbReference type="NCBI Taxonomy" id="1229621"/>
    <lineage>
        <taxon>Bacteria</taxon>
        <taxon>Bacillati</taxon>
        <taxon>Bacillota</taxon>
        <taxon>Clostridia</taxon>
        <taxon>Lachnospirales</taxon>
        <taxon>Lachnospiraceae</taxon>
        <taxon>Anaerostipes</taxon>
    </lineage>
</organism>
<dbReference type="SUPFAM" id="SSF52788">
    <property type="entry name" value="Phosphotyrosine protein phosphatases I"/>
    <property type="match status" value="1"/>
</dbReference>
<dbReference type="GO" id="GO:0009052">
    <property type="term" value="P:pentose-phosphate shunt, non-oxidative branch"/>
    <property type="evidence" value="ECO:0007669"/>
    <property type="project" value="TreeGrafter"/>
</dbReference>
<dbReference type="GO" id="GO:0004725">
    <property type="term" value="F:protein tyrosine phosphatase activity"/>
    <property type="evidence" value="ECO:0007669"/>
    <property type="project" value="InterPro"/>
</dbReference>
<dbReference type="Gene3D" id="3.40.1400.10">
    <property type="entry name" value="Sugar-phosphate isomerase, RpiB/LacA/LacB"/>
    <property type="match status" value="1"/>
</dbReference>
<dbReference type="Pfam" id="PF01451">
    <property type="entry name" value="LMWPc"/>
    <property type="match status" value="1"/>
</dbReference>
<proteinExistence type="inferred from homology"/>
<dbReference type="PANTHER" id="PTHR30345">
    <property type="entry name" value="RIBOSE-5-PHOSPHATE ISOMERASE B"/>
    <property type="match status" value="1"/>
</dbReference>
<dbReference type="EMBL" id="CP040058">
    <property type="protein sequence ID" value="QCP33777.1"/>
    <property type="molecule type" value="Genomic_DNA"/>
</dbReference>
<dbReference type="InterPro" id="IPR036196">
    <property type="entry name" value="Ptyr_pPase_sf"/>
</dbReference>
<dbReference type="PANTHER" id="PTHR30345:SF0">
    <property type="entry name" value="DNA DAMAGE-REPAIR_TOLERATION PROTEIN DRT102"/>
    <property type="match status" value="1"/>
</dbReference>
<dbReference type="SMART" id="SM00226">
    <property type="entry name" value="LMWPc"/>
    <property type="match status" value="1"/>
</dbReference>
<dbReference type="InterPro" id="IPR017867">
    <property type="entry name" value="Tyr_phospatase_low_mol_wt"/>
</dbReference>
<dbReference type="InterPro" id="IPR023485">
    <property type="entry name" value="Ptyr_pPase"/>
</dbReference>
<dbReference type="NCBIfam" id="NF004051">
    <property type="entry name" value="PRK05571.1"/>
    <property type="match status" value="1"/>
</dbReference>
<dbReference type="Proteomes" id="UP000298653">
    <property type="component" value="Chromosome"/>
</dbReference>
<name>A0A4P8IBD3_9FIRM</name>
<evidence type="ECO:0000256" key="3">
    <source>
        <dbReference type="ARBA" id="ARBA00022801"/>
    </source>
</evidence>
<dbReference type="EC" id="5.3.1.6" evidence="7"/>
<dbReference type="SUPFAM" id="SSF89623">
    <property type="entry name" value="Ribose/Galactose isomerase RpiB/AlsB"/>
    <property type="match status" value="1"/>
</dbReference>
<dbReference type="NCBIfam" id="TIGR01120">
    <property type="entry name" value="rpiB"/>
    <property type="match status" value="1"/>
</dbReference>
<feature type="active site" description="Proton donor" evidence="5">
    <location>
        <position position="119"/>
    </location>
</feature>
<feature type="domain" description="Phosphotyrosine protein phosphatase I" evidence="6">
    <location>
        <begin position="2"/>
        <end position="145"/>
    </location>
</feature>
<gene>
    <name evidence="7" type="ORF">AR1Y2_0323</name>
</gene>
<dbReference type="Gene3D" id="3.40.50.2300">
    <property type="match status" value="1"/>
</dbReference>
<comment type="similarity">
    <text evidence="1">Belongs to the LacAB/RpiB family.</text>
</comment>
<dbReference type="GO" id="GO:0019316">
    <property type="term" value="P:D-allose catabolic process"/>
    <property type="evidence" value="ECO:0007669"/>
    <property type="project" value="TreeGrafter"/>
</dbReference>
<keyword evidence="3" id="KW-0378">Hydrolase</keyword>
<dbReference type="Pfam" id="PF02502">
    <property type="entry name" value="LacAB_rpiB"/>
    <property type="match status" value="1"/>
</dbReference>
<dbReference type="NCBIfam" id="TIGR00689">
    <property type="entry name" value="rpiB_lacA_lacB"/>
    <property type="match status" value="1"/>
</dbReference>
<evidence type="ECO:0000256" key="5">
    <source>
        <dbReference type="PIRSR" id="PIRSR617867-1"/>
    </source>
</evidence>
<feature type="active site" evidence="5">
    <location>
        <position position="14"/>
    </location>
</feature>
<dbReference type="AlphaFoldDB" id="A0A4P8IBD3"/>
<evidence type="ECO:0000259" key="6">
    <source>
        <dbReference type="SMART" id="SM00226"/>
    </source>
</evidence>
<dbReference type="InterPro" id="IPR036569">
    <property type="entry name" value="RpiB_LacA_LacB_sf"/>
</dbReference>
<comment type="similarity">
    <text evidence="2">Belongs to the low molecular weight phosphotyrosine protein phosphatase family.</text>
</comment>